<dbReference type="HAMAP" id="MF_00759">
    <property type="entry name" value="MutH"/>
    <property type="match status" value="1"/>
</dbReference>
<keyword evidence="2 7" id="KW-0540">Nuclease</keyword>
<sequence length="221" mass="25237">MKTTPKSEEELFERARNIAGFTVLELAIEANMLVPSNLIKDKGWIGQLLEWHLGACSRNKPKQDFEHLGIELKSIPIGHKGQPLETTSICIAPLVQVHELSWEQSYLRKKISRILWIPVEGKREIPLSKRLIGYPILWSPSKTQELQLKTDWEEIIDMIALGQIEQITARHGEVLQLRPKAANSQVRTNAYGTDGKLIKTFPRGFYLRTCFTASILQSHFI</sequence>
<dbReference type="CDD" id="cd00583">
    <property type="entry name" value="MutH-like"/>
    <property type="match status" value="1"/>
</dbReference>
<dbReference type="EMBL" id="AMSD01000002">
    <property type="protein sequence ID" value="EPE37297.1"/>
    <property type="molecule type" value="Genomic_DNA"/>
</dbReference>
<evidence type="ECO:0000313" key="10">
    <source>
        <dbReference type="Proteomes" id="UP000053688"/>
    </source>
</evidence>
<dbReference type="GO" id="GO:0016787">
    <property type="term" value="F:hydrolase activity"/>
    <property type="evidence" value="ECO:0007669"/>
    <property type="project" value="UniProtKB-KW"/>
</dbReference>
<keyword evidence="6 7" id="KW-0234">DNA repair</keyword>
<keyword evidence="3 7" id="KW-0255">Endonuclease</keyword>
<keyword evidence="10" id="KW-1185">Reference proteome</keyword>
<feature type="domain" description="DNA mismatch repair MutH/Type II restriction enzyme Sau3AI" evidence="8">
    <location>
        <begin position="53"/>
        <end position="151"/>
    </location>
</feature>
<dbReference type="InterPro" id="IPR011337">
    <property type="entry name" value="DNA_rep_MutH/RE_typeII_Sau3AI"/>
</dbReference>
<evidence type="ECO:0000256" key="7">
    <source>
        <dbReference type="HAMAP-Rule" id="MF_00759"/>
    </source>
</evidence>
<keyword evidence="4 7" id="KW-0227">DNA damage</keyword>
<dbReference type="Gene3D" id="3.40.600.10">
    <property type="entry name" value="DNA mismatch repair MutH/Restriction endonuclease, type II"/>
    <property type="match status" value="1"/>
</dbReference>
<dbReference type="SMART" id="SM00927">
    <property type="entry name" value="MutH"/>
    <property type="match status" value="1"/>
</dbReference>
<dbReference type="Proteomes" id="UP000053688">
    <property type="component" value="Unassembled WGS sequence"/>
</dbReference>
<dbReference type="eggNOG" id="COG3066">
    <property type="taxonomic scope" value="Bacteria"/>
</dbReference>
<evidence type="ECO:0000313" key="9">
    <source>
        <dbReference type="EMBL" id="EPE37297.1"/>
    </source>
</evidence>
<dbReference type="GO" id="GO:0004519">
    <property type="term" value="F:endonuclease activity"/>
    <property type="evidence" value="ECO:0007669"/>
    <property type="project" value="UniProtKB-UniRule"/>
</dbReference>
<dbReference type="PATRIC" id="fig|1236703.3.peg.607"/>
<dbReference type="GO" id="GO:0005737">
    <property type="term" value="C:cytoplasm"/>
    <property type="evidence" value="ECO:0007669"/>
    <property type="project" value="UniProtKB-SubCell"/>
</dbReference>
<comment type="caution">
    <text evidence="9">The sequence shown here is derived from an EMBL/GenBank/DDBJ whole genome shotgun (WGS) entry which is preliminary data.</text>
</comment>
<dbReference type="GO" id="GO:0003677">
    <property type="term" value="F:DNA binding"/>
    <property type="evidence" value="ECO:0007669"/>
    <property type="project" value="InterPro"/>
</dbReference>
<dbReference type="STRING" id="28176.CF66_9063"/>
<evidence type="ECO:0000256" key="4">
    <source>
        <dbReference type="ARBA" id="ARBA00022763"/>
    </source>
</evidence>
<comment type="subcellular location">
    <subcellularLocation>
        <location evidence="7">Cytoplasm</location>
    </subcellularLocation>
</comment>
<name>S3DFZ0_9GAMM</name>
<protein>
    <recommendedName>
        <fullName evidence="7">DNA mismatch repair protein MutH</fullName>
    </recommendedName>
    <alternativeName>
        <fullName evidence="7">Methyl-directed mismatch repair protein</fullName>
    </alternativeName>
</protein>
<evidence type="ECO:0000256" key="2">
    <source>
        <dbReference type="ARBA" id="ARBA00022722"/>
    </source>
</evidence>
<evidence type="ECO:0000259" key="8">
    <source>
        <dbReference type="SMART" id="SM00927"/>
    </source>
</evidence>
<proteinExistence type="inferred from homology"/>
<keyword evidence="1 7" id="KW-0963">Cytoplasm</keyword>
<dbReference type="Pfam" id="PF02976">
    <property type="entry name" value="MutH"/>
    <property type="match status" value="1"/>
</dbReference>
<dbReference type="NCBIfam" id="NF003458">
    <property type="entry name" value="PRK05070.1"/>
    <property type="match status" value="1"/>
</dbReference>
<dbReference type="InterPro" id="IPR037057">
    <property type="entry name" value="DNA_rep_MutH/T2_RE_sf"/>
</dbReference>
<reference evidence="9 10" key="1">
    <citation type="journal article" date="2014" name="Environ. Microbiol.">
        <title>Genomic signatures of obligate host dependence in the luminous bacterial symbiont of a vertebrate.</title>
        <authorList>
            <person name="Hendry T.A."/>
            <person name="de Wet J.R."/>
            <person name="Dunlap P.V."/>
        </authorList>
    </citation>
    <scope>NUCLEOTIDE SEQUENCE [LARGE SCALE GENOMIC DNA]</scope>
    <source>
        <strain evidence="9 10">Akat1</strain>
    </source>
</reference>
<gene>
    <name evidence="7 9" type="primary">mutH</name>
    <name evidence="9" type="ORF">O1U_0597</name>
</gene>
<dbReference type="InterPro" id="IPR011335">
    <property type="entry name" value="Restrct_endonuc-II-like"/>
</dbReference>
<evidence type="ECO:0000256" key="3">
    <source>
        <dbReference type="ARBA" id="ARBA00022759"/>
    </source>
</evidence>
<dbReference type="RefSeq" id="WP_016503929.1">
    <property type="nucleotide sequence ID" value="NZ_AMSD01000002.1"/>
</dbReference>
<dbReference type="NCBIfam" id="TIGR02248">
    <property type="entry name" value="mutH_TIGR"/>
    <property type="match status" value="1"/>
</dbReference>
<comment type="function">
    <text evidence="7">Sequence-specific endonuclease that cleaves unmethylated GATC sequences. It is involved in DNA mismatch repair.</text>
</comment>
<evidence type="ECO:0000256" key="6">
    <source>
        <dbReference type="ARBA" id="ARBA00023204"/>
    </source>
</evidence>
<keyword evidence="5 7" id="KW-0378">Hydrolase</keyword>
<dbReference type="InterPro" id="IPR004230">
    <property type="entry name" value="DNA_mismatch_repair_MutH"/>
</dbReference>
<organism evidence="9 10">
    <name type="scientific">Candidatus Photodesmus katoptron Akat1</name>
    <dbReference type="NCBI Taxonomy" id="1236703"/>
    <lineage>
        <taxon>Bacteria</taxon>
        <taxon>Pseudomonadati</taxon>
        <taxon>Pseudomonadota</taxon>
        <taxon>Gammaproteobacteria</taxon>
        <taxon>Vibrionales</taxon>
        <taxon>Vibrionaceae</taxon>
        <taxon>Candidatus Photodesmus</taxon>
    </lineage>
</organism>
<dbReference type="GO" id="GO:0006298">
    <property type="term" value="P:mismatch repair"/>
    <property type="evidence" value="ECO:0007669"/>
    <property type="project" value="UniProtKB-UniRule"/>
</dbReference>
<dbReference type="SUPFAM" id="SSF52980">
    <property type="entry name" value="Restriction endonuclease-like"/>
    <property type="match status" value="1"/>
</dbReference>
<evidence type="ECO:0000256" key="1">
    <source>
        <dbReference type="ARBA" id="ARBA00022490"/>
    </source>
</evidence>
<dbReference type="GO" id="GO:0006304">
    <property type="term" value="P:DNA modification"/>
    <property type="evidence" value="ECO:0007669"/>
    <property type="project" value="InterPro"/>
</dbReference>
<accession>S3DFZ0</accession>
<dbReference type="AlphaFoldDB" id="S3DFZ0"/>
<comment type="similarity">
    <text evidence="7">Belongs to the MutH family.</text>
</comment>
<evidence type="ECO:0000256" key="5">
    <source>
        <dbReference type="ARBA" id="ARBA00022801"/>
    </source>
</evidence>